<keyword evidence="1" id="KW-0175">Coiled coil</keyword>
<name>A0A1Y2AMV1_9TREE</name>
<proteinExistence type="predicted"/>
<feature type="region of interest" description="Disordered" evidence="2">
    <location>
        <begin position="211"/>
        <end position="340"/>
    </location>
</feature>
<evidence type="ECO:0000256" key="1">
    <source>
        <dbReference type="SAM" id="Coils"/>
    </source>
</evidence>
<feature type="region of interest" description="Disordered" evidence="2">
    <location>
        <begin position="113"/>
        <end position="135"/>
    </location>
</feature>
<dbReference type="EMBL" id="MCFC01000075">
    <property type="protein sequence ID" value="ORY23814.1"/>
    <property type="molecule type" value="Genomic_DNA"/>
</dbReference>
<gene>
    <name evidence="3" type="ORF">BCR39DRAFT_342959</name>
</gene>
<dbReference type="AlphaFoldDB" id="A0A1Y2AMV1"/>
<comment type="caution">
    <text evidence="3">The sequence shown here is derived from an EMBL/GenBank/DDBJ whole genome shotgun (WGS) entry which is preliminary data.</text>
</comment>
<keyword evidence="4" id="KW-1185">Reference proteome</keyword>
<organism evidence="3 4">
    <name type="scientific">Naematelia encephala</name>
    <dbReference type="NCBI Taxonomy" id="71784"/>
    <lineage>
        <taxon>Eukaryota</taxon>
        <taxon>Fungi</taxon>
        <taxon>Dikarya</taxon>
        <taxon>Basidiomycota</taxon>
        <taxon>Agaricomycotina</taxon>
        <taxon>Tremellomycetes</taxon>
        <taxon>Tremellales</taxon>
        <taxon>Naemateliaceae</taxon>
        <taxon>Naematelia</taxon>
    </lineage>
</organism>
<dbReference type="Proteomes" id="UP000193986">
    <property type="component" value="Unassembled WGS sequence"/>
</dbReference>
<feature type="coiled-coil region" evidence="1">
    <location>
        <begin position="35"/>
        <end position="62"/>
    </location>
</feature>
<accession>A0A1Y2AMV1</accession>
<reference evidence="3 4" key="1">
    <citation type="submission" date="2016-07" db="EMBL/GenBank/DDBJ databases">
        <title>Pervasive Adenine N6-methylation of Active Genes in Fungi.</title>
        <authorList>
            <consortium name="DOE Joint Genome Institute"/>
            <person name="Mondo S.J."/>
            <person name="Dannebaum R.O."/>
            <person name="Kuo R.C."/>
            <person name="Labutti K."/>
            <person name="Haridas S."/>
            <person name="Kuo A."/>
            <person name="Salamov A."/>
            <person name="Ahrendt S.R."/>
            <person name="Lipzen A."/>
            <person name="Sullivan W."/>
            <person name="Andreopoulos W.B."/>
            <person name="Clum A."/>
            <person name="Lindquist E."/>
            <person name="Daum C."/>
            <person name="Ramamoorthy G.K."/>
            <person name="Gryganskyi A."/>
            <person name="Culley D."/>
            <person name="Magnuson J.K."/>
            <person name="James T.Y."/>
            <person name="O'Malley M.A."/>
            <person name="Stajich J.E."/>
            <person name="Spatafora J.W."/>
            <person name="Visel A."/>
            <person name="Grigoriev I.V."/>
        </authorList>
    </citation>
    <scope>NUCLEOTIDE SEQUENCE [LARGE SCALE GENOMIC DNA]</scope>
    <source>
        <strain evidence="3 4">68-887.2</strain>
    </source>
</reference>
<dbReference type="OrthoDB" id="248320at2759"/>
<dbReference type="InParanoid" id="A0A1Y2AMV1"/>
<protein>
    <submittedName>
        <fullName evidence="3">Uncharacterized protein</fullName>
    </submittedName>
</protein>
<evidence type="ECO:0000256" key="2">
    <source>
        <dbReference type="SAM" id="MobiDB-lite"/>
    </source>
</evidence>
<evidence type="ECO:0000313" key="3">
    <source>
        <dbReference type="EMBL" id="ORY23814.1"/>
    </source>
</evidence>
<sequence length="340" mass="36282">MKIGQIEKFIEAREDPSFVQAMQVKELSSEQSEMQVQLRHAMQATESQLEELETALAVFKRDTSSDSSKKANGDPVVERIQRSVRAVDTALQERLQTIDELSRRIDAIRVSTPTKTRPISTGHLGTPSRKPPTSVSFNPPPEVLREIHLQVSAEGCKPAWLAGMKVARLSRPGSNEKKASIPASLASGPVKINSLHPPGQLPKGVQASVKAELRPNESQDGSEAEEKPSIPPSTPEETKPKSSPPSSIPTAESPSFGFGGIKISLDPGQVVTSATSRTSRPGGGSHRAHVPAAQLRQTSGSGTPSSPTAGFSFNLPAESPKETKKGTPSGFFSLSGFDQK</sequence>
<feature type="compositionally biased region" description="Polar residues" evidence="2">
    <location>
        <begin position="270"/>
        <end position="279"/>
    </location>
</feature>
<dbReference type="STRING" id="71784.A0A1Y2AMV1"/>
<feature type="compositionally biased region" description="Polar residues" evidence="2">
    <location>
        <begin position="330"/>
        <end position="340"/>
    </location>
</feature>
<evidence type="ECO:0000313" key="4">
    <source>
        <dbReference type="Proteomes" id="UP000193986"/>
    </source>
</evidence>
<feature type="compositionally biased region" description="Low complexity" evidence="2">
    <location>
        <begin position="298"/>
        <end position="308"/>
    </location>
</feature>